<proteinExistence type="predicted"/>
<dbReference type="AlphaFoldDB" id="A0A1C3NJH6"/>
<reference evidence="1 2" key="1">
    <citation type="submission" date="2016-06" db="EMBL/GenBank/DDBJ databases">
        <authorList>
            <person name="Kjaerup R.B."/>
            <person name="Dalgaard T.S."/>
            <person name="Juul-Madsen H.R."/>
        </authorList>
    </citation>
    <scope>NUCLEOTIDE SEQUENCE [LARGE SCALE GENOMIC DNA]</scope>
    <source>
        <strain evidence="1">LMG947</strain>
    </source>
</reference>
<accession>A0A1C3NJH6</accession>
<dbReference type="STRING" id="56449.XBLMG947_1343"/>
<protein>
    <submittedName>
        <fullName evidence="1">Uncharacterized protein</fullName>
    </submittedName>
</protein>
<dbReference type="RefSeq" id="WP_245228114.1">
    <property type="nucleotide sequence ID" value="NZ_FLTX01000018.1"/>
</dbReference>
<name>A0A1C3NJH6_9XANT</name>
<evidence type="ECO:0000313" key="1">
    <source>
        <dbReference type="EMBL" id="SBV50563.1"/>
    </source>
</evidence>
<organism evidence="1 2">
    <name type="scientific">Xanthomonas bromi</name>
    <dbReference type="NCBI Taxonomy" id="56449"/>
    <lineage>
        <taxon>Bacteria</taxon>
        <taxon>Pseudomonadati</taxon>
        <taxon>Pseudomonadota</taxon>
        <taxon>Gammaproteobacteria</taxon>
        <taxon>Lysobacterales</taxon>
        <taxon>Lysobacteraceae</taxon>
        <taxon>Xanthomonas</taxon>
    </lineage>
</organism>
<evidence type="ECO:0000313" key="2">
    <source>
        <dbReference type="Proteomes" id="UP000092503"/>
    </source>
</evidence>
<dbReference type="EMBL" id="FLTX01000018">
    <property type="protein sequence ID" value="SBV50563.1"/>
    <property type="molecule type" value="Genomic_DNA"/>
</dbReference>
<dbReference type="Proteomes" id="UP000092503">
    <property type="component" value="Unassembled WGS sequence"/>
</dbReference>
<gene>
    <name evidence="1" type="ORF">XBLMG947_1343</name>
</gene>
<sequence length="45" mass="4860">MANGRDTAKTWVDGIEAYPATAQDLSAYEHSRHALAQFKAPTLVG</sequence>